<proteinExistence type="predicted"/>
<protein>
    <submittedName>
        <fullName evidence="1">DUF922 domain-containing Zn-dependent protease</fullName>
    </submittedName>
</protein>
<keyword evidence="1" id="KW-0645">Protease</keyword>
<dbReference type="Pfam" id="PF06037">
    <property type="entry name" value="DUF922"/>
    <property type="match status" value="1"/>
</dbReference>
<keyword evidence="2" id="KW-1185">Reference proteome</keyword>
<accession>A0AAE3D368</accession>
<dbReference type="AlphaFoldDB" id="A0AAE3D368"/>
<name>A0AAE3D368_9HYPH</name>
<keyword evidence="1" id="KW-0378">Hydrolase</keyword>
<gene>
    <name evidence="1" type="ORF">K1W69_20155</name>
</gene>
<evidence type="ECO:0000313" key="1">
    <source>
        <dbReference type="EMBL" id="MBW8639516.1"/>
    </source>
</evidence>
<sequence length="184" mass="20683">MAPRIVILPSQTRSPALRVAVIALAAALSACQSVETEYYDAGGTTVEQAFRSVGRHGPDRGRAIGQTEVAMSMDFWTLESDTDCRIVKAEVNLELKVILPRWTELDKTDAANRANLKNLAKYVKDHEHTHVQIAKRFQRQIQRDVNRIPPAKTCKIVENEARKVFRQGMRVHDSAQIQFDANTS</sequence>
<dbReference type="RefSeq" id="WP_220230242.1">
    <property type="nucleotide sequence ID" value="NZ_JAICBX010000004.1"/>
</dbReference>
<dbReference type="PROSITE" id="PS51257">
    <property type="entry name" value="PROKAR_LIPOPROTEIN"/>
    <property type="match status" value="1"/>
</dbReference>
<dbReference type="GO" id="GO:0008233">
    <property type="term" value="F:peptidase activity"/>
    <property type="evidence" value="ECO:0007669"/>
    <property type="project" value="UniProtKB-KW"/>
</dbReference>
<dbReference type="InterPro" id="IPR010321">
    <property type="entry name" value="DUF922"/>
</dbReference>
<reference evidence="1" key="1">
    <citation type="submission" date="2021-08" db="EMBL/GenBank/DDBJ databases">
        <title>Hoeflea bacterium WL0058 sp. nov., isolated from the sediment.</title>
        <authorList>
            <person name="Wang L."/>
            <person name="Zhang D."/>
        </authorList>
    </citation>
    <scope>NUCLEOTIDE SEQUENCE</scope>
    <source>
        <strain evidence="1">WL0058</strain>
    </source>
</reference>
<dbReference type="Proteomes" id="UP001196509">
    <property type="component" value="Unassembled WGS sequence"/>
</dbReference>
<dbReference type="EMBL" id="JAICBX010000004">
    <property type="protein sequence ID" value="MBW8639516.1"/>
    <property type="molecule type" value="Genomic_DNA"/>
</dbReference>
<evidence type="ECO:0000313" key="2">
    <source>
        <dbReference type="Proteomes" id="UP001196509"/>
    </source>
</evidence>
<organism evidence="1 2">
    <name type="scientific">Flavimaribacter sediminis</name>
    <dbReference type="NCBI Taxonomy" id="2865987"/>
    <lineage>
        <taxon>Bacteria</taxon>
        <taxon>Pseudomonadati</taxon>
        <taxon>Pseudomonadota</taxon>
        <taxon>Alphaproteobacteria</taxon>
        <taxon>Hyphomicrobiales</taxon>
        <taxon>Rhizobiaceae</taxon>
        <taxon>Flavimaribacter</taxon>
    </lineage>
</organism>
<dbReference type="GO" id="GO:0006508">
    <property type="term" value="P:proteolysis"/>
    <property type="evidence" value="ECO:0007669"/>
    <property type="project" value="UniProtKB-KW"/>
</dbReference>
<comment type="caution">
    <text evidence="1">The sequence shown here is derived from an EMBL/GenBank/DDBJ whole genome shotgun (WGS) entry which is preliminary data.</text>
</comment>